<feature type="coiled-coil region" evidence="1">
    <location>
        <begin position="338"/>
        <end position="502"/>
    </location>
</feature>
<feature type="transmembrane region" description="Helical" evidence="2">
    <location>
        <begin position="598"/>
        <end position="616"/>
    </location>
</feature>
<reference evidence="4" key="1">
    <citation type="journal article" date="2023" name="Nat. Commun.">
        <title>Diploid and tetraploid genomes of Acorus and the evolution of monocots.</title>
        <authorList>
            <person name="Ma L."/>
            <person name="Liu K.W."/>
            <person name="Li Z."/>
            <person name="Hsiao Y.Y."/>
            <person name="Qi Y."/>
            <person name="Fu T."/>
            <person name="Tang G.D."/>
            <person name="Zhang D."/>
            <person name="Sun W.H."/>
            <person name="Liu D.K."/>
            <person name="Li Y."/>
            <person name="Chen G.Z."/>
            <person name="Liu X.D."/>
            <person name="Liao X.Y."/>
            <person name="Jiang Y.T."/>
            <person name="Yu X."/>
            <person name="Hao Y."/>
            <person name="Huang J."/>
            <person name="Zhao X.W."/>
            <person name="Ke S."/>
            <person name="Chen Y.Y."/>
            <person name="Wu W.L."/>
            <person name="Hsu J.L."/>
            <person name="Lin Y.F."/>
            <person name="Huang M.D."/>
            <person name="Li C.Y."/>
            <person name="Huang L."/>
            <person name="Wang Z.W."/>
            <person name="Zhao X."/>
            <person name="Zhong W.Y."/>
            <person name="Peng D.H."/>
            <person name="Ahmad S."/>
            <person name="Lan S."/>
            <person name="Zhang J.S."/>
            <person name="Tsai W.C."/>
            <person name="Van de Peer Y."/>
            <person name="Liu Z.J."/>
        </authorList>
    </citation>
    <scope>NUCLEOTIDE SEQUENCE</scope>
    <source>
        <strain evidence="4">CP</strain>
    </source>
</reference>
<keyword evidence="2" id="KW-0472">Membrane</keyword>
<dbReference type="Proteomes" id="UP001180020">
    <property type="component" value="Unassembled WGS sequence"/>
</dbReference>
<evidence type="ECO:0000313" key="5">
    <source>
        <dbReference type="Proteomes" id="UP001180020"/>
    </source>
</evidence>
<dbReference type="AlphaFoldDB" id="A0AAV9D7R6"/>
<dbReference type="EMBL" id="JAUJYO010000015">
    <property type="protein sequence ID" value="KAK1297235.1"/>
    <property type="molecule type" value="Genomic_DNA"/>
</dbReference>
<evidence type="ECO:0000256" key="1">
    <source>
        <dbReference type="SAM" id="Coils"/>
    </source>
</evidence>
<sequence length="620" mass="70363">MALVGDHNGIPANDQILNSEDASTEKGNVVEVLTRVELDVAYSSEKVLNLDVLLMHVVERVSDYESLSLETEEISSNTVEKALEFDILSGILGSEAKELENFMVSIQGDILDARQQVCLSANLGDASKEMEEMLHDAEESLKQSQEQVSEMMTQSERFERAVASGVQETWNSEDMNLHENGQFSPMNAKLKMQTADQQRHILRMLEKSLARELDLEKKLSESRHDNEELKLKLHYMERENFFMEESMEITMERMFEAENLSGALMVVSRELMGKLQVVQFNLNGSVKREDEILTNLQKSIEKVSLVEEQLRESNIQLQRERFSVKENQEYRNVSSKTIHDMENVIEDIKGKLSSWEERENLLEKQLQESNIQLEHANATVEAHQEQQNLLYSELTDMENLIEDLKSRVSKAENRAESIESKCTLLADTNMELNEELGFLRNRLECLETSLIQAEDAKLAASKDIGIHTKVITDLVLKLALERERLQDQISTLAEENEILAGRTQHLKDKMSVPMSFSETKDEAVALGHDSNTTTCIKLVEESTEKPSDAKLQVVECTEAAYVPETVMQPATVAKDTMVSTSKLETVRTIDAGILNCKYVFLAIIVVLLAVLALHMFQLQR</sequence>
<keyword evidence="5" id="KW-1185">Reference proteome</keyword>
<feature type="coiled-coil region" evidence="1">
    <location>
        <begin position="212"/>
        <end position="239"/>
    </location>
</feature>
<dbReference type="PANTHER" id="PTHR35705">
    <property type="entry name" value="WPP DOMAIN-INTERACTING TAIL-ANCHORED PROTEIN 1"/>
    <property type="match status" value="1"/>
</dbReference>
<evidence type="ECO:0000259" key="3">
    <source>
        <dbReference type="Pfam" id="PF26581"/>
    </source>
</evidence>
<dbReference type="PANTHER" id="PTHR35705:SF1">
    <property type="entry name" value="WPP DOMAIN-INTERACTING TAIL-ANCHORED PROTEIN 1"/>
    <property type="match status" value="1"/>
</dbReference>
<keyword evidence="2" id="KW-1133">Transmembrane helix</keyword>
<dbReference type="SUPFAM" id="SSF57997">
    <property type="entry name" value="Tropomyosin"/>
    <property type="match status" value="1"/>
</dbReference>
<protein>
    <submittedName>
        <fullName evidence="4">WPP domain-interacting tail-anchored protein 1</fullName>
    </submittedName>
</protein>
<accession>A0AAV9D7R6</accession>
<organism evidence="4 5">
    <name type="scientific">Acorus calamus</name>
    <name type="common">Sweet flag</name>
    <dbReference type="NCBI Taxonomy" id="4465"/>
    <lineage>
        <taxon>Eukaryota</taxon>
        <taxon>Viridiplantae</taxon>
        <taxon>Streptophyta</taxon>
        <taxon>Embryophyta</taxon>
        <taxon>Tracheophyta</taxon>
        <taxon>Spermatophyta</taxon>
        <taxon>Magnoliopsida</taxon>
        <taxon>Liliopsida</taxon>
        <taxon>Acoraceae</taxon>
        <taxon>Acorus</taxon>
    </lineage>
</organism>
<evidence type="ECO:0000313" key="4">
    <source>
        <dbReference type="EMBL" id="KAK1297235.1"/>
    </source>
</evidence>
<evidence type="ECO:0000256" key="2">
    <source>
        <dbReference type="SAM" id="Phobius"/>
    </source>
</evidence>
<keyword evidence="2" id="KW-0812">Transmembrane</keyword>
<dbReference type="InterPro" id="IPR058610">
    <property type="entry name" value="WIT1_2_N"/>
</dbReference>
<proteinExistence type="predicted"/>
<keyword evidence="1" id="KW-0175">Coiled coil</keyword>
<comment type="caution">
    <text evidence="4">The sequence shown here is derived from an EMBL/GenBank/DDBJ whole genome shotgun (WGS) entry which is preliminary data.</text>
</comment>
<dbReference type="Pfam" id="PF26581">
    <property type="entry name" value="WIT1_2_N"/>
    <property type="match status" value="1"/>
</dbReference>
<feature type="coiled-coil region" evidence="1">
    <location>
        <begin position="127"/>
        <end position="161"/>
    </location>
</feature>
<gene>
    <name evidence="4" type="primary">WIT1</name>
    <name evidence="4" type="ORF">QJS10_CPB15g01088</name>
</gene>
<dbReference type="Gene3D" id="1.20.5.170">
    <property type="match status" value="1"/>
</dbReference>
<name>A0AAV9D7R6_ACOCL</name>
<feature type="domain" description="WIT1/2 N-terminal helical bundle" evidence="3">
    <location>
        <begin position="27"/>
        <end position="163"/>
    </location>
</feature>
<dbReference type="InterPro" id="IPR039976">
    <property type="entry name" value="WIT1/WIT2"/>
</dbReference>
<reference evidence="4" key="2">
    <citation type="submission" date="2023-06" db="EMBL/GenBank/DDBJ databases">
        <authorList>
            <person name="Ma L."/>
            <person name="Liu K.-W."/>
            <person name="Li Z."/>
            <person name="Hsiao Y.-Y."/>
            <person name="Qi Y."/>
            <person name="Fu T."/>
            <person name="Tang G."/>
            <person name="Zhang D."/>
            <person name="Sun W.-H."/>
            <person name="Liu D.-K."/>
            <person name="Li Y."/>
            <person name="Chen G.-Z."/>
            <person name="Liu X.-D."/>
            <person name="Liao X.-Y."/>
            <person name="Jiang Y.-T."/>
            <person name="Yu X."/>
            <person name="Hao Y."/>
            <person name="Huang J."/>
            <person name="Zhao X.-W."/>
            <person name="Ke S."/>
            <person name="Chen Y.-Y."/>
            <person name="Wu W.-L."/>
            <person name="Hsu J.-L."/>
            <person name="Lin Y.-F."/>
            <person name="Huang M.-D."/>
            <person name="Li C.-Y."/>
            <person name="Huang L."/>
            <person name="Wang Z.-W."/>
            <person name="Zhao X."/>
            <person name="Zhong W.-Y."/>
            <person name="Peng D.-H."/>
            <person name="Ahmad S."/>
            <person name="Lan S."/>
            <person name="Zhang J.-S."/>
            <person name="Tsai W.-C."/>
            <person name="Van De Peer Y."/>
            <person name="Liu Z.-J."/>
        </authorList>
    </citation>
    <scope>NUCLEOTIDE SEQUENCE</scope>
    <source>
        <strain evidence="4">CP</strain>
        <tissue evidence="4">Leaves</tissue>
    </source>
</reference>